<dbReference type="InterPro" id="IPR036871">
    <property type="entry name" value="PX_dom_sf"/>
</dbReference>
<dbReference type="Proteomes" id="UP001352852">
    <property type="component" value="Unassembled WGS sequence"/>
</dbReference>
<keyword evidence="6" id="KW-0472">Membrane</keyword>
<evidence type="ECO:0000256" key="3">
    <source>
        <dbReference type="ARBA" id="ARBA00022448"/>
    </source>
</evidence>
<organism evidence="10 11">
    <name type="scientific">Characodon lateralis</name>
    <dbReference type="NCBI Taxonomy" id="208331"/>
    <lineage>
        <taxon>Eukaryota</taxon>
        <taxon>Metazoa</taxon>
        <taxon>Chordata</taxon>
        <taxon>Craniata</taxon>
        <taxon>Vertebrata</taxon>
        <taxon>Euteleostomi</taxon>
        <taxon>Actinopterygii</taxon>
        <taxon>Neopterygii</taxon>
        <taxon>Teleostei</taxon>
        <taxon>Neoteleostei</taxon>
        <taxon>Acanthomorphata</taxon>
        <taxon>Ovalentaria</taxon>
        <taxon>Atherinomorphae</taxon>
        <taxon>Cyprinodontiformes</taxon>
        <taxon>Goodeidae</taxon>
        <taxon>Characodon</taxon>
    </lineage>
</organism>
<evidence type="ECO:0000256" key="5">
    <source>
        <dbReference type="ARBA" id="ARBA00023121"/>
    </source>
</evidence>
<evidence type="ECO:0000256" key="8">
    <source>
        <dbReference type="SAM" id="SignalP"/>
    </source>
</evidence>
<keyword evidence="11" id="KW-1185">Reference proteome</keyword>
<comment type="similarity">
    <text evidence="2">Belongs to the sorting nexin family.</text>
</comment>
<comment type="subcellular location">
    <subcellularLocation>
        <location evidence="1">Cytoplasmic vesicle membrane</location>
        <topology evidence="1">Peripheral membrane protein</topology>
        <orientation evidence="1">Cytoplasmic side</orientation>
    </subcellularLocation>
</comment>
<name>A0ABU7DPT7_9TELE</name>
<evidence type="ECO:0000256" key="4">
    <source>
        <dbReference type="ARBA" id="ARBA00022927"/>
    </source>
</evidence>
<dbReference type="SUPFAM" id="SSF64268">
    <property type="entry name" value="PX domain"/>
    <property type="match status" value="1"/>
</dbReference>
<feature type="domain" description="PX" evidence="9">
    <location>
        <begin position="81"/>
        <end position="194"/>
    </location>
</feature>
<evidence type="ECO:0000313" key="10">
    <source>
        <dbReference type="EMBL" id="MED6277101.1"/>
    </source>
</evidence>
<comment type="caution">
    <text evidence="10">The sequence shown here is derived from an EMBL/GenBank/DDBJ whole genome shotgun (WGS) entry which is preliminary data.</text>
</comment>
<gene>
    <name evidence="10" type="ORF">CHARACLAT_009831</name>
</gene>
<dbReference type="PANTHER" id="PTHR15813">
    <property type="entry name" value="SORTING NEXIN-22 AND 24"/>
    <property type="match status" value="1"/>
</dbReference>
<dbReference type="Pfam" id="PF00787">
    <property type="entry name" value="PX"/>
    <property type="match status" value="1"/>
</dbReference>
<dbReference type="InterPro" id="IPR001683">
    <property type="entry name" value="PX_dom"/>
</dbReference>
<evidence type="ECO:0000256" key="7">
    <source>
        <dbReference type="ARBA" id="ARBA00023329"/>
    </source>
</evidence>
<evidence type="ECO:0000313" key="11">
    <source>
        <dbReference type="Proteomes" id="UP001352852"/>
    </source>
</evidence>
<dbReference type="PANTHER" id="PTHR15813:SF8">
    <property type="entry name" value="SORTING NEXIN-22"/>
    <property type="match status" value="1"/>
</dbReference>
<dbReference type="InterPro" id="IPR052467">
    <property type="entry name" value="Sorting_nexin_PX-domain"/>
</dbReference>
<evidence type="ECO:0000256" key="2">
    <source>
        <dbReference type="ARBA" id="ARBA00010883"/>
    </source>
</evidence>
<dbReference type="EMBL" id="JAHUTJ010033399">
    <property type="protein sequence ID" value="MED6277101.1"/>
    <property type="molecule type" value="Genomic_DNA"/>
</dbReference>
<proteinExistence type="inferred from homology"/>
<dbReference type="Gene3D" id="3.30.1520.10">
    <property type="entry name" value="Phox-like domain"/>
    <property type="match status" value="1"/>
</dbReference>
<evidence type="ECO:0000256" key="6">
    <source>
        <dbReference type="ARBA" id="ARBA00023136"/>
    </source>
</evidence>
<reference evidence="10 11" key="1">
    <citation type="submission" date="2021-06" db="EMBL/GenBank/DDBJ databases">
        <authorList>
            <person name="Palmer J.M."/>
        </authorList>
    </citation>
    <scope>NUCLEOTIDE SEQUENCE [LARGE SCALE GENOMIC DNA]</scope>
    <source>
        <strain evidence="10 11">CL_MEX2019</strain>
        <tissue evidence="10">Muscle</tissue>
    </source>
</reference>
<sequence>MIHQGVRLSSLGMMFLSALRLAGAESDYPSRCPKLLHPVDGHVVLGIGPQANGFSLAQSLQRKSKTEDGKSKLMALQHFQMIQVSIPSLERKVDESGKSKKLFRVEVLFNERKHYVLRKNSEFQTLHRKLKKIIQTPDFPSKRSPHLRTKPLEQRRQELEDYIQDIIYQNEDVPQGLLDFLHVKHFHTGNKISSVGSIDELDSQEYNHQLPHQRVLGFFQDPYLSGSSSGLPDIVVDGVVQGFYPRDVRVSFSTSILSENDPTSSIEA</sequence>
<accession>A0ABU7DPT7</accession>
<feature type="chain" id="PRO_5046119590" description="PX domain-containing protein" evidence="8">
    <location>
        <begin position="25"/>
        <end position="268"/>
    </location>
</feature>
<keyword evidence="5" id="KW-0446">Lipid-binding</keyword>
<evidence type="ECO:0000256" key="1">
    <source>
        <dbReference type="ARBA" id="ARBA00004180"/>
    </source>
</evidence>
<keyword evidence="7" id="KW-0968">Cytoplasmic vesicle</keyword>
<protein>
    <recommendedName>
        <fullName evidence="9">PX domain-containing protein</fullName>
    </recommendedName>
</protein>
<feature type="signal peptide" evidence="8">
    <location>
        <begin position="1"/>
        <end position="24"/>
    </location>
</feature>
<evidence type="ECO:0000259" key="9">
    <source>
        <dbReference type="PROSITE" id="PS50195"/>
    </source>
</evidence>
<dbReference type="PROSITE" id="PS50195">
    <property type="entry name" value="PX"/>
    <property type="match status" value="1"/>
</dbReference>
<keyword evidence="8" id="KW-0732">Signal</keyword>
<keyword evidence="3" id="KW-0813">Transport</keyword>
<keyword evidence="4" id="KW-0653">Protein transport</keyword>